<dbReference type="AlphaFoldDB" id="A0A0K0GFM7"/>
<dbReference type="KEGG" id="xop:PXO_03649"/>
<dbReference type="HOGENOM" id="CLU_2848798_0_0_6"/>
<dbReference type="EMBL" id="CP000967">
    <property type="protein sequence ID" value="ACD56877.1"/>
    <property type="molecule type" value="Genomic_DNA"/>
</dbReference>
<evidence type="ECO:0000256" key="1">
    <source>
        <dbReference type="SAM" id="MobiDB-lite"/>
    </source>
</evidence>
<evidence type="ECO:0000313" key="2">
    <source>
        <dbReference type="EMBL" id="ACD56877.1"/>
    </source>
</evidence>
<accession>A0A0K0GFM7</accession>
<organism evidence="2 3">
    <name type="scientific">Xanthomonas oryzae pv. oryzae (strain PXO99A)</name>
    <dbReference type="NCBI Taxonomy" id="360094"/>
    <lineage>
        <taxon>Bacteria</taxon>
        <taxon>Pseudomonadati</taxon>
        <taxon>Pseudomonadota</taxon>
        <taxon>Gammaproteobacteria</taxon>
        <taxon>Lysobacterales</taxon>
        <taxon>Lysobacteraceae</taxon>
        <taxon>Xanthomonas</taxon>
    </lineage>
</organism>
<reference evidence="2 3" key="1">
    <citation type="journal article" date="2008" name="BMC Genomics">
        <title>Genome sequence and rapid evolution of the rice pathogen Xanthomonas oryzae pv. oryzae PXO99A.</title>
        <authorList>
            <person name="Salzberg S.L."/>
            <person name="Sommer D.D."/>
            <person name="Schatz M.C."/>
            <person name="Phillippy A.M."/>
            <person name="Rabinowicz P.D."/>
            <person name="Tsuge S."/>
            <person name="Furutani A."/>
            <person name="Ochiai H."/>
            <person name="Delcher A.L."/>
            <person name="Kelley D."/>
            <person name="Madupu R."/>
            <person name="Puiu D."/>
            <person name="Radune D."/>
            <person name="Shumway M."/>
            <person name="Trapnell C."/>
            <person name="Aparna G."/>
            <person name="Jha G."/>
            <person name="Pandey A."/>
            <person name="Patil P.B."/>
            <person name="Ishihara H."/>
            <person name="Meyer D.F."/>
            <person name="Szurek B."/>
            <person name="Verdier V."/>
            <person name="Koebnik R."/>
            <person name="Dow J.M."/>
            <person name="Ryan R.P."/>
            <person name="Hirata H."/>
            <person name="Tsuyumu S."/>
            <person name="Won Lee S."/>
            <person name="Seo Y.S."/>
            <person name="Sriariyanum M."/>
            <person name="Ronald P.C."/>
            <person name="Sonti R.V."/>
            <person name="Van Sluys M.A."/>
            <person name="Leach J.E."/>
            <person name="White F.F."/>
            <person name="Bogdanove A.J."/>
        </authorList>
    </citation>
    <scope>NUCLEOTIDE SEQUENCE [LARGE SCALE GENOMIC DNA]</scope>
    <source>
        <strain evidence="2 3">PXO99A</strain>
    </source>
</reference>
<protein>
    <submittedName>
        <fullName evidence="2">Uncharacterized protein</fullName>
    </submittedName>
</protein>
<proteinExistence type="predicted"/>
<feature type="compositionally biased region" description="Polar residues" evidence="1">
    <location>
        <begin position="11"/>
        <end position="20"/>
    </location>
</feature>
<gene>
    <name evidence="2" type="ordered locus">PXO_03649</name>
</gene>
<name>A0A0K0GFM7_XANOP</name>
<sequence>MKCNAWHAQGPLQSAPTSRPSAGWIGAEQGSAAAQLRCTRLYPTPIRRYAPPSPAGRRNRPLLLD</sequence>
<feature type="region of interest" description="Disordered" evidence="1">
    <location>
        <begin position="45"/>
        <end position="65"/>
    </location>
</feature>
<dbReference type="Proteomes" id="UP000001740">
    <property type="component" value="Chromosome"/>
</dbReference>
<evidence type="ECO:0000313" key="3">
    <source>
        <dbReference type="Proteomes" id="UP000001740"/>
    </source>
</evidence>
<feature type="region of interest" description="Disordered" evidence="1">
    <location>
        <begin position="1"/>
        <end position="23"/>
    </location>
</feature>